<evidence type="ECO:0000313" key="1">
    <source>
        <dbReference type="EMBL" id="KIH67229.1"/>
    </source>
</evidence>
<reference evidence="1 2" key="1">
    <citation type="submission" date="2013-12" db="EMBL/GenBank/DDBJ databases">
        <title>Draft genome of the parsitic nematode Ancylostoma duodenale.</title>
        <authorList>
            <person name="Mitreva M."/>
        </authorList>
    </citation>
    <scope>NUCLEOTIDE SEQUENCE [LARGE SCALE GENOMIC DNA]</scope>
    <source>
        <strain evidence="1 2">Zhejiang</strain>
    </source>
</reference>
<dbReference type="OrthoDB" id="30774at2759"/>
<protein>
    <recommendedName>
        <fullName evidence="3">U-box domain protein</fullName>
    </recommendedName>
</protein>
<dbReference type="SUPFAM" id="SSF57850">
    <property type="entry name" value="RING/U-box"/>
    <property type="match status" value="1"/>
</dbReference>
<keyword evidence="2" id="KW-1185">Reference proteome</keyword>
<evidence type="ECO:0000313" key="2">
    <source>
        <dbReference type="Proteomes" id="UP000054047"/>
    </source>
</evidence>
<organism evidence="1 2">
    <name type="scientific">Ancylostoma duodenale</name>
    <dbReference type="NCBI Taxonomy" id="51022"/>
    <lineage>
        <taxon>Eukaryota</taxon>
        <taxon>Metazoa</taxon>
        <taxon>Ecdysozoa</taxon>
        <taxon>Nematoda</taxon>
        <taxon>Chromadorea</taxon>
        <taxon>Rhabditida</taxon>
        <taxon>Rhabditina</taxon>
        <taxon>Rhabditomorpha</taxon>
        <taxon>Strongyloidea</taxon>
        <taxon>Ancylostomatidae</taxon>
        <taxon>Ancylostomatinae</taxon>
        <taxon>Ancylostoma</taxon>
    </lineage>
</organism>
<dbReference type="Gene3D" id="3.30.40.10">
    <property type="entry name" value="Zinc/RING finger domain, C3HC4 (zinc finger)"/>
    <property type="match status" value="1"/>
</dbReference>
<gene>
    <name evidence="1" type="ORF">ANCDUO_02439</name>
</gene>
<sequence length="109" mass="12702">MGKKQHQKDKLYLTTTKWKEVCGHIDDTGTRLQRVQFRRLPLNHCSLSLLPVEDTVCTRSGEIFNLTHIPYLKRNGVNPCTGKKMSSKDLIHLKFDKDDQVFNEDFVVR</sequence>
<name>A0A0C2H6T1_9BILA</name>
<dbReference type="Proteomes" id="UP000054047">
    <property type="component" value="Unassembled WGS sequence"/>
</dbReference>
<dbReference type="AlphaFoldDB" id="A0A0C2H6T1"/>
<proteinExistence type="predicted"/>
<accession>A0A0C2H6T1</accession>
<dbReference type="EMBL" id="KN726782">
    <property type="protein sequence ID" value="KIH67229.1"/>
    <property type="molecule type" value="Genomic_DNA"/>
</dbReference>
<evidence type="ECO:0008006" key="3">
    <source>
        <dbReference type="Google" id="ProtNLM"/>
    </source>
</evidence>
<dbReference type="InterPro" id="IPR013083">
    <property type="entry name" value="Znf_RING/FYVE/PHD"/>
</dbReference>